<dbReference type="Proteomes" id="UP001501565">
    <property type="component" value="Unassembled WGS sequence"/>
</dbReference>
<reference evidence="2" key="1">
    <citation type="journal article" date="2019" name="Int. J. Syst. Evol. Microbiol.">
        <title>The Global Catalogue of Microorganisms (GCM) 10K type strain sequencing project: providing services to taxonomists for standard genome sequencing and annotation.</title>
        <authorList>
            <consortium name="The Broad Institute Genomics Platform"/>
            <consortium name="The Broad Institute Genome Sequencing Center for Infectious Disease"/>
            <person name="Wu L."/>
            <person name="Ma J."/>
        </authorList>
    </citation>
    <scope>NUCLEOTIDE SEQUENCE [LARGE SCALE GENOMIC DNA]</scope>
    <source>
        <strain evidence="2">JCM 17551</strain>
    </source>
</reference>
<protein>
    <recommendedName>
        <fullName evidence="3">Transposase</fullName>
    </recommendedName>
</protein>
<evidence type="ECO:0008006" key="3">
    <source>
        <dbReference type="Google" id="ProtNLM"/>
    </source>
</evidence>
<name>A0ABP7N0X4_9GAMM</name>
<proteinExistence type="predicted"/>
<keyword evidence="2" id="KW-1185">Reference proteome</keyword>
<evidence type="ECO:0000313" key="1">
    <source>
        <dbReference type="EMBL" id="GAA3933831.1"/>
    </source>
</evidence>
<accession>A0ABP7N0X4</accession>
<sequence>MAIHAKPKEDKLSLWIKNLIEKRGFNKAIVALANKLVRIAWVIVAKNESYRTT</sequence>
<dbReference type="EMBL" id="BAABBN010000012">
    <property type="protein sequence ID" value="GAA3933831.1"/>
    <property type="molecule type" value="Genomic_DNA"/>
</dbReference>
<evidence type="ECO:0000313" key="2">
    <source>
        <dbReference type="Proteomes" id="UP001501565"/>
    </source>
</evidence>
<gene>
    <name evidence="1" type="ORF">GCM10022277_33000</name>
</gene>
<comment type="caution">
    <text evidence="1">The sequence shown here is derived from an EMBL/GenBank/DDBJ whole genome shotgun (WGS) entry which is preliminary data.</text>
</comment>
<organism evidence="1 2">
    <name type="scientific">Litoribacillus peritrichatus</name>
    <dbReference type="NCBI Taxonomy" id="718191"/>
    <lineage>
        <taxon>Bacteria</taxon>
        <taxon>Pseudomonadati</taxon>
        <taxon>Pseudomonadota</taxon>
        <taxon>Gammaproteobacteria</taxon>
        <taxon>Oceanospirillales</taxon>
        <taxon>Oceanospirillaceae</taxon>
        <taxon>Litoribacillus</taxon>
    </lineage>
</organism>